<evidence type="ECO:0000313" key="5">
    <source>
        <dbReference type="Proteomes" id="UP000007110"/>
    </source>
</evidence>
<dbReference type="EnsemblMetazoa" id="XM_030991746">
    <property type="protein sequence ID" value="XP_030847606"/>
    <property type="gene ID" value="LOC754170"/>
</dbReference>
<keyword evidence="5" id="KW-1185">Reference proteome</keyword>
<feature type="region of interest" description="Disordered" evidence="3">
    <location>
        <begin position="228"/>
        <end position="258"/>
    </location>
</feature>
<feature type="compositionally biased region" description="Acidic residues" evidence="3">
    <location>
        <begin position="19"/>
        <end position="28"/>
    </location>
</feature>
<evidence type="ECO:0000256" key="2">
    <source>
        <dbReference type="ARBA" id="ARBA00019876"/>
    </source>
</evidence>
<organism evidence="4 5">
    <name type="scientific">Strongylocentrotus purpuratus</name>
    <name type="common">Purple sea urchin</name>
    <dbReference type="NCBI Taxonomy" id="7668"/>
    <lineage>
        <taxon>Eukaryota</taxon>
        <taxon>Metazoa</taxon>
        <taxon>Echinodermata</taxon>
        <taxon>Eleutherozoa</taxon>
        <taxon>Echinozoa</taxon>
        <taxon>Echinoidea</taxon>
        <taxon>Euechinoidea</taxon>
        <taxon>Echinacea</taxon>
        <taxon>Camarodonta</taxon>
        <taxon>Echinidea</taxon>
        <taxon>Strongylocentrotidae</taxon>
        <taxon>Strongylocentrotus</taxon>
    </lineage>
</organism>
<dbReference type="Proteomes" id="UP000007110">
    <property type="component" value="Unassembled WGS sequence"/>
</dbReference>
<dbReference type="InParanoid" id="A0A7M7P8F4"/>
<evidence type="ECO:0000256" key="1">
    <source>
        <dbReference type="ARBA" id="ARBA00006069"/>
    </source>
</evidence>
<feature type="compositionally biased region" description="Basic and acidic residues" evidence="3">
    <location>
        <begin position="457"/>
        <end position="471"/>
    </location>
</feature>
<feature type="compositionally biased region" description="Acidic residues" evidence="3">
    <location>
        <begin position="574"/>
        <end position="583"/>
    </location>
</feature>
<dbReference type="InterPro" id="IPR012677">
    <property type="entry name" value="Nucleotide-bd_a/b_plait_sf"/>
</dbReference>
<feature type="compositionally biased region" description="Basic and acidic residues" evidence="3">
    <location>
        <begin position="99"/>
        <end position="124"/>
    </location>
</feature>
<feature type="compositionally biased region" description="Basic and acidic residues" evidence="3">
    <location>
        <begin position="407"/>
        <end position="420"/>
    </location>
</feature>
<feature type="compositionally biased region" description="Basic and acidic residues" evidence="3">
    <location>
        <begin position="1"/>
        <end position="12"/>
    </location>
</feature>
<dbReference type="OMA" id="QYSRPRP"/>
<feature type="compositionally biased region" description="Acidic residues" evidence="3">
    <location>
        <begin position="387"/>
        <end position="397"/>
    </location>
</feature>
<protein>
    <recommendedName>
        <fullName evidence="2">Nuclear cap-binding protein subunit 3</fullName>
    </recommendedName>
</protein>
<feature type="compositionally biased region" description="Basic and acidic residues" evidence="3">
    <location>
        <begin position="430"/>
        <end position="440"/>
    </location>
</feature>
<feature type="compositionally biased region" description="Acidic residues" evidence="3">
    <location>
        <begin position="125"/>
        <end position="134"/>
    </location>
</feature>
<dbReference type="RefSeq" id="XP_030847606.1">
    <property type="nucleotide sequence ID" value="XM_030991746.1"/>
</dbReference>
<feature type="region of interest" description="Disordered" evidence="3">
    <location>
        <begin position="1"/>
        <end position="71"/>
    </location>
</feature>
<dbReference type="GeneID" id="754170"/>
<name>A0A7M7P8F4_STRPU</name>
<feature type="compositionally biased region" description="Acidic residues" evidence="3">
    <location>
        <begin position="441"/>
        <end position="453"/>
    </location>
</feature>
<dbReference type="GO" id="GO:0003729">
    <property type="term" value="F:mRNA binding"/>
    <property type="evidence" value="ECO:0000318"/>
    <property type="project" value="GO_Central"/>
</dbReference>
<evidence type="ECO:0000256" key="3">
    <source>
        <dbReference type="SAM" id="MobiDB-lite"/>
    </source>
</evidence>
<reference evidence="4" key="2">
    <citation type="submission" date="2021-01" db="UniProtKB">
        <authorList>
            <consortium name="EnsemblMetazoa"/>
        </authorList>
    </citation>
    <scope>IDENTIFICATION</scope>
</reference>
<dbReference type="GO" id="GO:0000339">
    <property type="term" value="F:RNA cap binding"/>
    <property type="evidence" value="ECO:0000318"/>
    <property type="project" value="GO_Central"/>
</dbReference>
<dbReference type="Gene3D" id="3.30.70.330">
    <property type="match status" value="1"/>
</dbReference>
<feature type="compositionally biased region" description="Acidic residues" evidence="3">
    <location>
        <begin position="243"/>
        <end position="258"/>
    </location>
</feature>
<sequence>MADEETKSRDDVVSPVNDSDLESQDDKEEVFLLESDSEDDSDSERKPVDSVQAEKIERKMPGINPRIDQSLSDIVKKQKHVKRYENKNSAKFVTGLDITSKEARKKREDRAKRFGASSKDKSGEKEEEEEEQEDISNVVLAPGSKIDGSPVRFEALHLIGVDDMSTQDIFSYFQSYDPSSIEWINDTSCNIVWMDPHSAARALLGMSKPREGYFKLGLKNLAQSRHLLEPEPVQEPEPRIELESEPMEEGGDEDEDGVDLVSDRETGEKVRPPAARIIPTSTTNSHSNYAGRRDEGMEGIQLGDEDLGPVDITHEEALRRGRDEILMRYATRDDVKESGAYKHSQYYIKYGNPNFGGMRGIITQSMKQKIRQGKYIPGQARKRRYEDDSDGERELEEEWPRKRRVPGRLERRLGERETSRQHRSPLQPPHSEDEAGRSSGDDDEEEEEEEEGANLEAEVRHALRDGNEGRHKVSRRMYADEIDDEIKKIRETVEVQQATEQVMTDARERLRQTQGQGQERLSVKSRLGALVGHSITPAPSMENLKVILDVNDRLSDAWQSSGDEEGGESFHEEVDYESDELDLGSDLRSRLSRRQPEMSRFRPGFRDSDTTPAFLENLPSLQIEIREEL</sequence>
<dbReference type="GO" id="GO:0005634">
    <property type="term" value="C:nucleus"/>
    <property type="evidence" value="ECO:0000318"/>
    <property type="project" value="GO_Central"/>
</dbReference>
<accession>A0A7M7P8F4</accession>
<dbReference type="AlphaFoldDB" id="A0A7M7P8F4"/>
<evidence type="ECO:0000313" key="4">
    <source>
        <dbReference type="EnsemblMetazoa" id="XP_030847606"/>
    </source>
</evidence>
<dbReference type="PANTHER" id="PTHR16291">
    <property type="entry name" value="NUCLEAR CAP-BINDING PROTEIN SUBUNIT 3"/>
    <property type="match status" value="1"/>
</dbReference>
<feature type="region of interest" description="Disordered" evidence="3">
    <location>
        <begin position="95"/>
        <end position="136"/>
    </location>
</feature>
<dbReference type="OrthoDB" id="422106at2759"/>
<dbReference type="GO" id="GO:0000340">
    <property type="term" value="F:RNA 7-methylguanosine cap binding"/>
    <property type="evidence" value="ECO:0007669"/>
    <property type="project" value="InterPro"/>
</dbReference>
<comment type="similarity">
    <text evidence="1">Belongs to the NCBP3 family.</text>
</comment>
<proteinExistence type="inferred from homology"/>
<reference evidence="5" key="1">
    <citation type="submission" date="2015-02" db="EMBL/GenBank/DDBJ databases">
        <title>Genome sequencing for Strongylocentrotus purpuratus.</title>
        <authorList>
            <person name="Murali S."/>
            <person name="Liu Y."/>
            <person name="Vee V."/>
            <person name="English A."/>
            <person name="Wang M."/>
            <person name="Skinner E."/>
            <person name="Han Y."/>
            <person name="Muzny D.M."/>
            <person name="Worley K.C."/>
            <person name="Gibbs R.A."/>
        </authorList>
    </citation>
    <scope>NUCLEOTIDE SEQUENCE</scope>
</reference>
<dbReference type="InterPro" id="IPR019416">
    <property type="entry name" value="NCBP3"/>
</dbReference>
<feature type="compositionally biased region" description="Basic and acidic residues" evidence="3">
    <location>
        <begin position="43"/>
        <end position="60"/>
    </location>
</feature>
<feature type="region of interest" description="Disordered" evidence="3">
    <location>
        <begin position="366"/>
        <end position="479"/>
    </location>
</feature>
<dbReference type="Pfam" id="PF10309">
    <property type="entry name" value="NCBP3"/>
    <property type="match status" value="1"/>
</dbReference>
<feature type="region of interest" description="Disordered" evidence="3">
    <location>
        <begin position="557"/>
        <end position="613"/>
    </location>
</feature>
<dbReference type="PANTHER" id="PTHR16291:SF0">
    <property type="entry name" value="NUCLEAR CAP-BINDING PROTEIN SUBUNIT 3"/>
    <property type="match status" value="1"/>
</dbReference>
<dbReference type="KEGG" id="spu:754170"/>
<feature type="compositionally biased region" description="Basic and acidic residues" evidence="3">
    <location>
        <begin position="585"/>
        <end position="609"/>
    </location>
</feature>